<dbReference type="InterPro" id="IPR038086">
    <property type="entry name" value="DUF2789_sf"/>
</dbReference>
<gene>
    <name evidence="2" type="ORF">VSP9026_00970</name>
    <name evidence="1" type="ORF">Vspart_02750</name>
</gene>
<reference evidence="2 3" key="1">
    <citation type="submission" date="2016-12" db="EMBL/GenBank/DDBJ databases">
        <authorList>
            <person name="Song W.-J."/>
            <person name="Kurnit D.M."/>
        </authorList>
    </citation>
    <scope>NUCLEOTIDE SEQUENCE [LARGE SCALE GENOMIC DNA]</scope>
    <source>
        <strain evidence="2 3">CECT 9026</strain>
    </source>
</reference>
<dbReference type="Proteomes" id="UP000515264">
    <property type="component" value="Chromosome 1"/>
</dbReference>
<protein>
    <recommendedName>
        <fullName evidence="5">DUF2789 domain-containing protein</fullName>
    </recommendedName>
</protein>
<dbReference type="Proteomes" id="UP000184774">
    <property type="component" value="Unassembled WGS sequence"/>
</dbReference>
<evidence type="ECO:0008006" key="5">
    <source>
        <dbReference type="Google" id="ProtNLM"/>
    </source>
</evidence>
<proteinExistence type="predicted"/>
<dbReference type="EMBL" id="CP046268">
    <property type="protein sequence ID" value="QMV15443.1"/>
    <property type="molecule type" value="Genomic_DNA"/>
</dbReference>
<sequence>MEIYQHDMSALFEQLGLGSSPEEIQAFVKNHRHSRDSTPIHEASFWTASQSAFLKQAIEDDADWVELVDQLDVMLRDE</sequence>
<dbReference type="Pfam" id="PF10982">
    <property type="entry name" value="DUF2789"/>
    <property type="match status" value="1"/>
</dbReference>
<name>A0A1N6M1P6_9VIBR</name>
<evidence type="ECO:0000313" key="4">
    <source>
        <dbReference type="Proteomes" id="UP000515264"/>
    </source>
</evidence>
<keyword evidence="4" id="KW-1185">Reference proteome</keyword>
<evidence type="ECO:0000313" key="3">
    <source>
        <dbReference type="Proteomes" id="UP000184774"/>
    </source>
</evidence>
<organism evidence="2 3">
    <name type="scientific">Vibrio spartinae</name>
    <dbReference type="NCBI Taxonomy" id="1918945"/>
    <lineage>
        <taxon>Bacteria</taxon>
        <taxon>Pseudomonadati</taxon>
        <taxon>Pseudomonadota</taxon>
        <taxon>Gammaproteobacteria</taxon>
        <taxon>Vibrionales</taxon>
        <taxon>Vibrionaceae</taxon>
        <taxon>Vibrio</taxon>
    </lineage>
</organism>
<dbReference type="Gene3D" id="1.10.10.1130">
    <property type="entry name" value="Uncharacterised protein PF10982, DUF2789"/>
    <property type="match status" value="1"/>
</dbReference>
<evidence type="ECO:0000313" key="2">
    <source>
        <dbReference type="EMBL" id="SIO93311.1"/>
    </source>
</evidence>
<dbReference type="RefSeq" id="WP_074371899.1">
    <property type="nucleotide sequence ID" value="NZ_AP024907.1"/>
</dbReference>
<dbReference type="InterPro" id="IPR021250">
    <property type="entry name" value="DUF2789"/>
</dbReference>
<evidence type="ECO:0000313" key="1">
    <source>
        <dbReference type="EMBL" id="QMV15443.1"/>
    </source>
</evidence>
<dbReference type="OrthoDB" id="5828847at2"/>
<dbReference type="AlphaFoldDB" id="A0A1N6M1P6"/>
<accession>A0A1N6M1P6</accession>
<reference evidence="1" key="2">
    <citation type="submission" date="2019-11" db="EMBL/GenBank/DDBJ databases">
        <authorList>
            <person name="January G."/>
            <person name="Bunk B."/>
        </authorList>
    </citation>
    <scope>NUCLEOTIDE SEQUENCE</scope>
    <source>
        <strain evidence="1">3.6</strain>
    </source>
</reference>
<dbReference type="EMBL" id="FSSB01000007">
    <property type="protein sequence ID" value="SIO93311.1"/>
    <property type="molecule type" value="Genomic_DNA"/>
</dbReference>
<reference evidence="1 4" key="3">
    <citation type="journal article" date="2020" name="J. Nat. Prod.">
        <title>Genomics-Metabolomics Profiling Disclosed Marine Vibrio spartinae 3.6 as a Producer of a New Branched Side Chain Prodigiosin.</title>
        <authorList>
            <person name="Vitale G.A."/>
            <person name="Sciarretta M."/>
            <person name="Palma Esposito F."/>
            <person name="January G.G."/>
            <person name="Giaccio M."/>
            <person name="Bunk B."/>
            <person name="Sproer C."/>
            <person name="Bajerski F."/>
            <person name="Power D."/>
            <person name="Festa C."/>
            <person name="Monti M.C."/>
            <person name="D'Auria M.V."/>
            <person name="de Pascale D."/>
        </authorList>
    </citation>
    <scope>NUCLEOTIDE SEQUENCE [LARGE SCALE GENOMIC DNA]</scope>
    <source>
        <strain evidence="1 4">3.6</strain>
    </source>
</reference>